<accession>K1S6Q7</accession>
<organism evidence="1">
    <name type="scientific">human gut metagenome</name>
    <dbReference type="NCBI Taxonomy" id="408170"/>
    <lineage>
        <taxon>unclassified sequences</taxon>
        <taxon>metagenomes</taxon>
        <taxon>organismal metagenomes</taxon>
    </lineage>
</organism>
<feature type="non-terminal residue" evidence="1">
    <location>
        <position position="1"/>
    </location>
</feature>
<reference evidence="1" key="1">
    <citation type="journal article" date="2013" name="Environ. Microbiol.">
        <title>Microbiota from the distal guts of lean and obese adolescents exhibit partial functional redundancy besides clear differences in community structure.</title>
        <authorList>
            <person name="Ferrer M."/>
            <person name="Ruiz A."/>
            <person name="Lanza F."/>
            <person name="Haange S.B."/>
            <person name="Oberbach A."/>
            <person name="Till H."/>
            <person name="Bargiela R."/>
            <person name="Campoy C."/>
            <person name="Segura M.T."/>
            <person name="Richter M."/>
            <person name="von Bergen M."/>
            <person name="Seifert J."/>
            <person name="Suarez A."/>
        </authorList>
    </citation>
    <scope>NUCLEOTIDE SEQUENCE</scope>
</reference>
<comment type="caution">
    <text evidence="1">The sequence shown here is derived from an EMBL/GenBank/DDBJ whole genome shotgun (WGS) entry which is preliminary data.</text>
</comment>
<sequence length="191" mass="21087">GKASGKAIIKSLFNDPDAYAQLDVKEFTFENGPLGVLHAGVNFNKELEQIDIHAVADDGPEHQTLINGYVSPKRNYIDLGIDAQGTSMKFLENFCGSFMNQVEAWGDGHLNVVGDLKNINLVGDLTAHGKVHLKQLNTDYTFDALHAHAIPDDILIENDTIFDRNRNIAILSGGIHHKHLTRLSYDLDIKA</sequence>
<dbReference type="AlphaFoldDB" id="K1S6Q7"/>
<proteinExistence type="predicted"/>
<dbReference type="EMBL" id="AJWY01011313">
    <property type="protein sequence ID" value="EKC53103.1"/>
    <property type="molecule type" value="Genomic_DNA"/>
</dbReference>
<evidence type="ECO:0000313" key="1">
    <source>
        <dbReference type="EMBL" id="EKC53103.1"/>
    </source>
</evidence>
<protein>
    <submittedName>
        <fullName evidence="1">Uncharacterized protein</fullName>
    </submittedName>
</protein>
<feature type="non-terminal residue" evidence="1">
    <location>
        <position position="191"/>
    </location>
</feature>
<gene>
    <name evidence="1" type="ORF">LEA_16540</name>
</gene>
<name>K1S6Q7_9ZZZZ</name>